<organism evidence="2 3">
    <name type="scientific">Shouchella clausii</name>
    <name type="common">Alkalihalobacillus clausii</name>
    <dbReference type="NCBI Taxonomy" id="79880"/>
    <lineage>
        <taxon>Bacteria</taxon>
        <taxon>Bacillati</taxon>
        <taxon>Bacillota</taxon>
        <taxon>Bacilli</taxon>
        <taxon>Bacillales</taxon>
        <taxon>Bacillaceae</taxon>
        <taxon>Shouchella</taxon>
    </lineage>
</organism>
<reference evidence="2 3" key="1">
    <citation type="submission" date="2017-07" db="EMBL/GenBank/DDBJ databases">
        <title>Isolation and whole genome analysis of endospore-forming bacteria from heroin.</title>
        <authorList>
            <person name="Kalinowski J."/>
            <person name="Ahrens B."/>
            <person name="Al-Dilaimi A."/>
            <person name="Winkler A."/>
            <person name="Wibberg D."/>
            <person name="Schleenbecker U."/>
            <person name="Ruckert C."/>
            <person name="Wolfel R."/>
            <person name="Grass G."/>
        </authorList>
    </citation>
    <scope>NUCLEOTIDE SEQUENCE [LARGE SCALE GENOMIC DNA]</scope>
    <source>
        <strain evidence="2 3">7523-2</strain>
    </source>
</reference>
<gene>
    <name evidence="2" type="ORF">CHH61_25775</name>
</gene>
<protein>
    <recommendedName>
        <fullName evidence="1">Penicillin-binding protein transpeptidase domain-containing protein</fullName>
    </recommendedName>
</protein>
<dbReference type="GO" id="GO:0071555">
    <property type="term" value="P:cell wall organization"/>
    <property type="evidence" value="ECO:0007669"/>
    <property type="project" value="TreeGrafter"/>
</dbReference>
<evidence type="ECO:0000313" key="2">
    <source>
        <dbReference type="EMBL" id="PAF11722.1"/>
    </source>
</evidence>
<name>A0A268QV05_SHOCL</name>
<dbReference type="GO" id="GO:0071972">
    <property type="term" value="F:peptidoglycan L,D-transpeptidase activity"/>
    <property type="evidence" value="ECO:0007669"/>
    <property type="project" value="TreeGrafter"/>
</dbReference>
<evidence type="ECO:0000313" key="3">
    <source>
        <dbReference type="Proteomes" id="UP000216133"/>
    </source>
</evidence>
<dbReference type="Gene3D" id="3.40.710.10">
    <property type="entry name" value="DD-peptidase/beta-lactamase superfamily"/>
    <property type="match status" value="1"/>
</dbReference>
<dbReference type="InterPro" id="IPR001460">
    <property type="entry name" value="PCN-bd_Tpept"/>
</dbReference>
<dbReference type="EMBL" id="NPBS01000851">
    <property type="protein sequence ID" value="PAF11722.1"/>
    <property type="molecule type" value="Genomic_DNA"/>
</dbReference>
<feature type="domain" description="Penicillin-binding protein transpeptidase" evidence="1">
    <location>
        <begin position="6"/>
        <end position="71"/>
    </location>
</feature>
<feature type="non-terminal residue" evidence="2">
    <location>
        <position position="1"/>
    </location>
</feature>
<evidence type="ECO:0000259" key="1">
    <source>
        <dbReference type="Pfam" id="PF00905"/>
    </source>
</evidence>
<dbReference type="SUPFAM" id="SSF56601">
    <property type="entry name" value="beta-lactamase/transpeptidase-like"/>
    <property type="match status" value="1"/>
</dbReference>
<sequence length="71" mass="7727">KKAFSTVRESFAQFGLGVRTGIDLPNEQTGFKGMSALPGFMLDLSIGQYDTYSNMQLAQYVSVIANGGNRM</sequence>
<dbReference type="InterPro" id="IPR050515">
    <property type="entry name" value="Beta-lactam/transpept"/>
</dbReference>
<dbReference type="GO" id="GO:0008658">
    <property type="term" value="F:penicillin binding"/>
    <property type="evidence" value="ECO:0007669"/>
    <property type="project" value="InterPro"/>
</dbReference>
<proteinExistence type="predicted"/>
<dbReference type="RefSeq" id="WP_255222771.1">
    <property type="nucleotide sequence ID" value="NZ_NPBS01000851.1"/>
</dbReference>
<dbReference type="Proteomes" id="UP000216133">
    <property type="component" value="Unassembled WGS sequence"/>
</dbReference>
<accession>A0A268QV05</accession>
<dbReference type="AlphaFoldDB" id="A0A268QV05"/>
<dbReference type="GO" id="GO:0005886">
    <property type="term" value="C:plasma membrane"/>
    <property type="evidence" value="ECO:0007669"/>
    <property type="project" value="TreeGrafter"/>
</dbReference>
<dbReference type="PANTHER" id="PTHR30627:SF2">
    <property type="entry name" value="PEPTIDOGLYCAN D,D-TRANSPEPTIDASE MRDA"/>
    <property type="match status" value="1"/>
</dbReference>
<feature type="non-terminal residue" evidence="2">
    <location>
        <position position="71"/>
    </location>
</feature>
<dbReference type="PANTHER" id="PTHR30627">
    <property type="entry name" value="PEPTIDOGLYCAN D,D-TRANSPEPTIDASE"/>
    <property type="match status" value="1"/>
</dbReference>
<dbReference type="InterPro" id="IPR012338">
    <property type="entry name" value="Beta-lactam/transpept-like"/>
</dbReference>
<dbReference type="Pfam" id="PF00905">
    <property type="entry name" value="Transpeptidase"/>
    <property type="match status" value="1"/>
</dbReference>
<comment type="caution">
    <text evidence="2">The sequence shown here is derived from an EMBL/GenBank/DDBJ whole genome shotgun (WGS) entry which is preliminary data.</text>
</comment>